<dbReference type="EMBL" id="BTGU01005187">
    <property type="protein sequence ID" value="GMN20653.1"/>
    <property type="molecule type" value="Genomic_DNA"/>
</dbReference>
<evidence type="ECO:0000313" key="3">
    <source>
        <dbReference type="EMBL" id="GMN20583.1"/>
    </source>
</evidence>
<keyword evidence="6" id="KW-1185">Reference proteome</keyword>
<proteinExistence type="predicted"/>
<sequence>MKFTINHIHFHQPFGERETENLPCTRVWEWAGQSATATNRKERRGGDGEERATNQKERERRGGDDGEEREKEMRWPERERARKERGRRGGDGEERERETRWRRRGK</sequence>
<evidence type="ECO:0000313" key="2">
    <source>
        <dbReference type="EMBL" id="GMN20574.1"/>
    </source>
</evidence>
<comment type="caution">
    <text evidence="5">The sequence shown here is derived from an EMBL/GenBank/DDBJ whole genome shotgun (WGS) entry which is preliminary data.</text>
</comment>
<gene>
    <name evidence="2" type="ORF">TIFTF001_047130</name>
    <name evidence="3" type="ORF">TIFTF001_047135</name>
    <name evidence="4" type="ORF">TIFTF001_047141</name>
    <name evidence="5" type="ORF">TIFTF001_047146</name>
</gene>
<evidence type="ECO:0000313" key="6">
    <source>
        <dbReference type="Proteomes" id="UP001187192"/>
    </source>
</evidence>
<name>A0AA87Z7T6_FICCA</name>
<accession>A0AA87Z7T6</accession>
<evidence type="ECO:0000313" key="4">
    <source>
        <dbReference type="EMBL" id="GMN20639.1"/>
    </source>
</evidence>
<dbReference type="EMBL" id="BTGU01005177">
    <property type="protein sequence ID" value="GMN20583.1"/>
    <property type="molecule type" value="Genomic_DNA"/>
</dbReference>
<protein>
    <submittedName>
        <fullName evidence="5">Uncharacterized protein</fullName>
    </submittedName>
</protein>
<dbReference type="AlphaFoldDB" id="A0AA87Z7T6"/>
<reference evidence="5" key="1">
    <citation type="submission" date="2023-07" db="EMBL/GenBank/DDBJ databases">
        <title>draft genome sequence of fig (Ficus carica).</title>
        <authorList>
            <person name="Takahashi T."/>
            <person name="Nishimura K."/>
        </authorList>
    </citation>
    <scope>NUCLEOTIDE SEQUENCE</scope>
</reference>
<dbReference type="EMBL" id="BTGU01005186">
    <property type="protein sequence ID" value="GMN20639.1"/>
    <property type="molecule type" value="Genomic_DNA"/>
</dbReference>
<dbReference type="Proteomes" id="UP001187192">
    <property type="component" value="Unassembled WGS sequence"/>
</dbReference>
<dbReference type="EMBL" id="BTGU01005176">
    <property type="protein sequence ID" value="GMN20574.1"/>
    <property type="molecule type" value="Genomic_DNA"/>
</dbReference>
<feature type="region of interest" description="Disordered" evidence="1">
    <location>
        <begin position="29"/>
        <end position="106"/>
    </location>
</feature>
<evidence type="ECO:0000256" key="1">
    <source>
        <dbReference type="SAM" id="MobiDB-lite"/>
    </source>
</evidence>
<organism evidence="5 6">
    <name type="scientific">Ficus carica</name>
    <name type="common">Common fig</name>
    <dbReference type="NCBI Taxonomy" id="3494"/>
    <lineage>
        <taxon>Eukaryota</taxon>
        <taxon>Viridiplantae</taxon>
        <taxon>Streptophyta</taxon>
        <taxon>Embryophyta</taxon>
        <taxon>Tracheophyta</taxon>
        <taxon>Spermatophyta</taxon>
        <taxon>Magnoliopsida</taxon>
        <taxon>eudicotyledons</taxon>
        <taxon>Gunneridae</taxon>
        <taxon>Pentapetalae</taxon>
        <taxon>rosids</taxon>
        <taxon>fabids</taxon>
        <taxon>Rosales</taxon>
        <taxon>Moraceae</taxon>
        <taxon>Ficeae</taxon>
        <taxon>Ficus</taxon>
    </lineage>
</organism>
<feature type="compositionally biased region" description="Basic and acidic residues" evidence="1">
    <location>
        <begin position="44"/>
        <end position="99"/>
    </location>
</feature>
<evidence type="ECO:0000313" key="5">
    <source>
        <dbReference type="EMBL" id="GMN20653.1"/>
    </source>
</evidence>